<evidence type="ECO:0000256" key="8">
    <source>
        <dbReference type="ARBA" id="ARBA00023229"/>
    </source>
</evidence>
<comment type="catalytic activity">
    <reaction evidence="10">
        <text>4-CDP-2-C-methyl-D-erythritol + ATP = 4-CDP-2-C-methyl-D-erythritol 2-phosphate + ADP + H(+)</text>
        <dbReference type="Rhea" id="RHEA:18437"/>
        <dbReference type="ChEBI" id="CHEBI:15378"/>
        <dbReference type="ChEBI" id="CHEBI:30616"/>
        <dbReference type="ChEBI" id="CHEBI:57823"/>
        <dbReference type="ChEBI" id="CHEBI:57919"/>
        <dbReference type="ChEBI" id="CHEBI:456216"/>
        <dbReference type="EC" id="2.7.1.148"/>
    </reaction>
</comment>
<evidence type="ECO:0000256" key="9">
    <source>
        <dbReference type="ARBA" id="ARBA00032554"/>
    </source>
</evidence>
<dbReference type="InterPro" id="IPR006204">
    <property type="entry name" value="GHMP_kinase_N_dom"/>
</dbReference>
<dbReference type="InterPro" id="IPR013750">
    <property type="entry name" value="GHMP_kinase_C_dom"/>
</dbReference>
<reference evidence="14" key="1">
    <citation type="submission" date="2016-10" db="EMBL/GenBank/DDBJ databases">
        <authorList>
            <person name="Varghese N."/>
        </authorList>
    </citation>
    <scope>NUCLEOTIDE SEQUENCE [LARGE SCALE GENOMIC DNA]</scope>
    <source>
        <strain evidence="14">HL 19</strain>
    </source>
</reference>
<accession>A0A1G5EJZ2</accession>
<sequence length="314" mass="33157">MSDRVSEGAAPAVDVPAGLEGPHWDGEGVLAAPAPAKLNLFLHITGRRADGMHTLQTLFQFLDWGDTLHLTPTAQPVIERAATIPGIPEEEDLTLRAARLLAEHTGHDGGVRLCLEKRLPVGGGLGGGSSDAATVLLALNRLWGCGLSRAELAGLGAALGADIPVFIGGSAAWAEGVGERLSPVGELAEPWYLVVWPPGEGVSTRRAFADPALTRNHPEVTILDFSQGRCGNDFGPVVERLHPELVRIREWLDRNAPGPGRLTGSGACSFAECSDRAQAEALRALVPTEWSAAVARGRNRHPLADWAFATGREG</sequence>
<evidence type="ECO:0000256" key="6">
    <source>
        <dbReference type="ARBA" id="ARBA00022777"/>
    </source>
</evidence>
<evidence type="ECO:0000256" key="3">
    <source>
        <dbReference type="ARBA" id="ARBA00017473"/>
    </source>
</evidence>
<dbReference type="HAMAP" id="MF_00061">
    <property type="entry name" value="IspE"/>
    <property type="match status" value="1"/>
</dbReference>
<dbReference type="STRING" id="381306.AN478_02355"/>
<dbReference type="RefSeq" id="WP_231627316.1">
    <property type="nucleotide sequence ID" value="NZ_FMUN01000004.1"/>
</dbReference>
<dbReference type="SUPFAM" id="SSF55060">
    <property type="entry name" value="GHMP Kinase, C-terminal domain"/>
    <property type="match status" value="1"/>
</dbReference>
<feature type="active site" evidence="10">
    <location>
        <position position="162"/>
    </location>
</feature>
<evidence type="ECO:0000256" key="5">
    <source>
        <dbReference type="ARBA" id="ARBA00022741"/>
    </source>
</evidence>
<dbReference type="GO" id="GO:0050515">
    <property type="term" value="F:4-(cytidine 5'-diphospho)-2-C-methyl-D-erythritol kinase activity"/>
    <property type="evidence" value="ECO:0007669"/>
    <property type="project" value="UniProtKB-UniRule"/>
</dbReference>
<feature type="active site" evidence="10">
    <location>
        <position position="37"/>
    </location>
</feature>
<comment type="pathway">
    <text evidence="10">Isoprenoid biosynthesis; isopentenyl diphosphate biosynthesis via DXP pathway; isopentenyl diphosphate from 1-deoxy-D-xylulose 5-phosphate: step 3/6.</text>
</comment>
<evidence type="ECO:0000313" key="14">
    <source>
        <dbReference type="Proteomes" id="UP000183104"/>
    </source>
</evidence>
<comment type="function">
    <text evidence="10">Catalyzes the phosphorylation of the position 2 hydroxy group of 4-diphosphocytidyl-2C-methyl-D-erythritol.</text>
</comment>
<comment type="similarity">
    <text evidence="1 10">Belongs to the GHMP kinase family. IspE subfamily.</text>
</comment>
<feature type="binding site" evidence="10">
    <location>
        <begin position="120"/>
        <end position="130"/>
    </location>
    <ligand>
        <name>ATP</name>
        <dbReference type="ChEBI" id="CHEBI:30616"/>
    </ligand>
</feature>
<dbReference type="InterPro" id="IPR020568">
    <property type="entry name" value="Ribosomal_Su5_D2-typ_SF"/>
</dbReference>
<dbReference type="SUPFAM" id="SSF54211">
    <property type="entry name" value="Ribosomal protein S5 domain 2-like"/>
    <property type="match status" value="1"/>
</dbReference>
<evidence type="ECO:0000259" key="11">
    <source>
        <dbReference type="Pfam" id="PF00288"/>
    </source>
</evidence>
<dbReference type="GO" id="GO:0019288">
    <property type="term" value="P:isopentenyl diphosphate biosynthetic process, methylerythritol 4-phosphate pathway"/>
    <property type="evidence" value="ECO:0007669"/>
    <property type="project" value="UniProtKB-UniRule"/>
</dbReference>
<evidence type="ECO:0000313" key="13">
    <source>
        <dbReference type="EMBL" id="SCY27287.1"/>
    </source>
</evidence>
<keyword evidence="8 10" id="KW-0414">Isoprene biosynthesis</keyword>
<organism evidence="13 14">
    <name type="scientific">Thiohalorhabdus denitrificans</name>
    <dbReference type="NCBI Taxonomy" id="381306"/>
    <lineage>
        <taxon>Bacteria</taxon>
        <taxon>Pseudomonadati</taxon>
        <taxon>Pseudomonadota</taxon>
        <taxon>Gammaproteobacteria</taxon>
        <taxon>Thiohalorhabdales</taxon>
        <taxon>Thiohalorhabdaceae</taxon>
        <taxon>Thiohalorhabdus</taxon>
    </lineage>
</organism>
<protein>
    <recommendedName>
        <fullName evidence="3 10">4-diphosphocytidyl-2-C-methyl-D-erythritol kinase</fullName>
        <shortName evidence="10">CMK</shortName>
        <ecNumber evidence="2 10">2.7.1.148</ecNumber>
    </recommendedName>
    <alternativeName>
        <fullName evidence="9 10">4-(cytidine-5'-diphospho)-2-C-methyl-D-erythritol kinase</fullName>
    </alternativeName>
</protein>
<dbReference type="EC" id="2.7.1.148" evidence="2 10"/>
<dbReference type="InterPro" id="IPR036554">
    <property type="entry name" value="GHMP_kinase_C_sf"/>
</dbReference>
<dbReference type="Pfam" id="PF00288">
    <property type="entry name" value="GHMP_kinases_N"/>
    <property type="match status" value="1"/>
</dbReference>
<dbReference type="GO" id="GO:0005524">
    <property type="term" value="F:ATP binding"/>
    <property type="evidence" value="ECO:0007669"/>
    <property type="project" value="UniProtKB-UniRule"/>
</dbReference>
<dbReference type="PANTHER" id="PTHR43527:SF2">
    <property type="entry name" value="4-DIPHOSPHOCYTIDYL-2-C-METHYL-D-ERYTHRITOL KINASE, CHLOROPLASTIC"/>
    <property type="match status" value="1"/>
</dbReference>
<evidence type="ECO:0000256" key="10">
    <source>
        <dbReference type="HAMAP-Rule" id="MF_00061"/>
    </source>
</evidence>
<evidence type="ECO:0000259" key="12">
    <source>
        <dbReference type="Pfam" id="PF08544"/>
    </source>
</evidence>
<dbReference type="Pfam" id="PF08544">
    <property type="entry name" value="GHMP_kinases_C"/>
    <property type="match status" value="1"/>
</dbReference>
<evidence type="ECO:0000256" key="7">
    <source>
        <dbReference type="ARBA" id="ARBA00022840"/>
    </source>
</evidence>
<dbReference type="UniPathway" id="UPA00056">
    <property type="reaction ID" value="UER00094"/>
</dbReference>
<dbReference type="Proteomes" id="UP000183104">
    <property type="component" value="Unassembled WGS sequence"/>
</dbReference>
<evidence type="ECO:0000256" key="2">
    <source>
        <dbReference type="ARBA" id="ARBA00012052"/>
    </source>
</evidence>
<keyword evidence="14" id="KW-1185">Reference proteome</keyword>
<dbReference type="Gene3D" id="3.30.230.10">
    <property type="match status" value="1"/>
</dbReference>
<dbReference type="InterPro" id="IPR014721">
    <property type="entry name" value="Ribsml_uS5_D2-typ_fold_subgr"/>
</dbReference>
<evidence type="ECO:0000256" key="4">
    <source>
        <dbReference type="ARBA" id="ARBA00022679"/>
    </source>
</evidence>
<keyword evidence="7 10" id="KW-0067">ATP-binding</keyword>
<dbReference type="Gene3D" id="3.30.70.890">
    <property type="entry name" value="GHMP kinase, C-terminal domain"/>
    <property type="match status" value="1"/>
</dbReference>
<proteinExistence type="inferred from homology"/>
<dbReference type="EMBL" id="FMUN01000004">
    <property type="protein sequence ID" value="SCY27287.1"/>
    <property type="molecule type" value="Genomic_DNA"/>
</dbReference>
<dbReference type="InterPro" id="IPR004424">
    <property type="entry name" value="IspE"/>
</dbReference>
<dbReference type="PANTHER" id="PTHR43527">
    <property type="entry name" value="4-DIPHOSPHOCYTIDYL-2-C-METHYL-D-ERYTHRITOL KINASE, CHLOROPLASTIC"/>
    <property type="match status" value="1"/>
</dbReference>
<keyword evidence="6 10" id="KW-0418">Kinase</keyword>
<gene>
    <name evidence="10" type="primary">ispE</name>
    <name evidence="13" type="ORF">SAMN05661077_1664</name>
</gene>
<keyword evidence="4 10" id="KW-0808">Transferase</keyword>
<feature type="domain" description="GHMP kinase C-terminal" evidence="12">
    <location>
        <begin position="234"/>
        <end position="284"/>
    </location>
</feature>
<dbReference type="AlphaFoldDB" id="A0A1G5EJZ2"/>
<evidence type="ECO:0000256" key="1">
    <source>
        <dbReference type="ARBA" id="ARBA00009684"/>
    </source>
</evidence>
<dbReference type="NCBIfam" id="TIGR00154">
    <property type="entry name" value="ispE"/>
    <property type="match status" value="1"/>
</dbReference>
<name>A0A1G5EJZ2_9GAMM</name>
<dbReference type="GO" id="GO:0016114">
    <property type="term" value="P:terpenoid biosynthetic process"/>
    <property type="evidence" value="ECO:0007669"/>
    <property type="project" value="UniProtKB-UniRule"/>
</dbReference>
<keyword evidence="5 10" id="KW-0547">Nucleotide-binding</keyword>
<feature type="domain" description="GHMP kinase N-terminal" evidence="11">
    <location>
        <begin position="93"/>
        <end position="168"/>
    </location>
</feature>
<dbReference type="PIRSF" id="PIRSF010376">
    <property type="entry name" value="IspE"/>
    <property type="match status" value="1"/>
</dbReference>